<name>A0ABS2KFH9_9GAMM</name>
<dbReference type="EMBL" id="JADIKF010000038">
    <property type="protein sequence ID" value="MBM7129921.1"/>
    <property type="molecule type" value="Genomic_DNA"/>
</dbReference>
<keyword evidence="3" id="KW-0378">Hydrolase</keyword>
<keyword evidence="1" id="KW-1133">Transmembrane helix</keyword>
<dbReference type="PROSITE" id="PS51257">
    <property type="entry name" value="PROKAR_LIPOPROTEIN"/>
    <property type="match status" value="1"/>
</dbReference>
<feature type="transmembrane region" description="Helical" evidence="1">
    <location>
        <begin position="198"/>
        <end position="219"/>
    </location>
</feature>
<feature type="transmembrane region" description="Helical" evidence="1">
    <location>
        <begin position="12"/>
        <end position="36"/>
    </location>
</feature>
<dbReference type="RefSeq" id="WP_204631515.1">
    <property type="nucleotide sequence ID" value="NZ_BSOC01000003.1"/>
</dbReference>
<dbReference type="Pfam" id="PF02517">
    <property type="entry name" value="Rce1-like"/>
    <property type="match status" value="1"/>
</dbReference>
<feature type="transmembrane region" description="Helical" evidence="1">
    <location>
        <begin position="42"/>
        <end position="60"/>
    </location>
</feature>
<feature type="transmembrane region" description="Helical" evidence="1">
    <location>
        <begin position="122"/>
        <end position="141"/>
    </location>
</feature>
<dbReference type="PANTHER" id="PTHR35797:SF1">
    <property type="entry name" value="PROTEASE"/>
    <property type="match status" value="1"/>
</dbReference>
<dbReference type="GO" id="GO:0008237">
    <property type="term" value="F:metallopeptidase activity"/>
    <property type="evidence" value="ECO:0007669"/>
    <property type="project" value="UniProtKB-KW"/>
</dbReference>
<accession>A0ABS2KFH9</accession>
<comment type="caution">
    <text evidence="3">The sequence shown here is derived from an EMBL/GenBank/DDBJ whole genome shotgun (WGS) entry which is preliminary data.</text>
</comment>
<keyword evidence="1" id="KW-0472">Membrane</keyword>
<keyword evidence="3" id="KW-0645">Protease</keyword>
<feature type="domain" description="CAAX prenyl protease 2/Lysostaphin resistance protein A-like" evidence="2">
    <location>
        <begin position="140"/>
        <end position="239"/>
    </location>
</feature>
<evidence type="ECO:0000313" key="4">
    <source>
        <dbReference type="Proteomes" id="UP001430193"/>
    </source>
</evidence>
<reference evidence="3" key="1">
    <citation type="submission" date="2020-10" db="EMBL/GenBank/DDBJ databases">
        <title>Phylogeny of dyella-like bacteria.</title>
        <authorList>
            <person name="Fu J."/>
        </authorList>
    </citation>
    <scope>NUCLEOTIDE SEQUENCE</scope>
    <source>
        <strain evidence="3">DHON07</strain>
    </source>
</reference>
<keyword evidence="4" id="KW-1185">Reference proteome</keyword>
<dbReference type="PANTHER" id="PTHR35797">
    <property type="entry name" value="PROTEASE-RELATED"/>
    <property type="match status" value="1"/>
</dbReference>
<evidence type="ECO:0000256" key="1">
    <source>
        <dbReference type="SAM" id="Phobius"/>
    </source>
</evidence>
<evidence type="ECO:0000313" key="3">
    <source>
        <dbReference type="EMBL" id="MBM7129921.1"/>
    </source>
</evidence>
<proteinExistence type="predicted"/>
<organism evidence="3 4">
    <name type="scientific">Dyella mobilis</name>
    <dbReference type="NCBI Taxonomy" id="1849582"/>
    <lineage>
        <taxon>Bacteria</taxon>
        <taxon>Pseudomonadati</taxon>
        <taxon>Pseudomonadota</taxon>
        <taxon>Gammaproteobacteria</taxon>
        <taxon>Lysobacterales</taxon>
        <taxon>Rhodanobacteraceae</taxon>
        <taxon>Dyella</taxon>
    </lineage>
</organism>
<feature type="transmembrane region" description="Helical" evidence="1">
    <location>
        <begin position="226"/>
        <end position="245"/>
    </location>
</feature>
<feature type="transmembrane region" description="Helical" evidence="1">
    <location>
        <begin position="257"/>
        <end position="278"/>
    </location>
</feature>
<dbReference type="Proteomes" id="UP001430193">
    <property type="component" value="Unassembled WGS sequence"/>
</dbReference>
<feature type="transmembrane region" description="Helical" evidence="1">
    <location>
        <begin position="162"/>
        <end position="182"/>
    </location>
</feature>
<gene>
    <name evidence="3" type="ORF">ISS99_10310</name>
</gene>
<sequence>MAAIEKPWSRIGIYLLLVLALSTVFYALIIGCGHLAGGHGTYVLALMWCPATAALLTCRITGKSYAELGFTWPRTRWVLTAYFLPVIYAGSAYIVVWLAGWGRFGNPQFLAETAKAFGWTSAPAWLIGAGSLLMFGVVDIVRGVASGLGEEIGWRGFLAPEITRACGFTGGTLITGVIWASWHMPILLFADYNAGTPWWFAMPCFAVMVISTSFAFAWLRLRSGSVWPAAILHGSHNVFIQLWLTPMTGAQGHITPYAIDEFGFMLPLAGIVVGIVFWSKRRQLPAMA</sequence>
<evidence type="ECO:0000259" key="2">
    <source>
        <dbReference type="Pfam" id="PF02517"/>
    </source>
</evidence>
<dbReference type="InterPro" id="IPR042150">
    <property type="entry name" value="MmRce1-like"/>
</dbReference>
<dbReference type="InterPro" id="IPR003675">
    <property type="entry name" value="Rce1/LyrA-like_dom"/>
</dbReference>
<feature type="transmembrane region" description="Helical" evidence="1">
    <location>
        <begin position="81"/>
        <end position="102"/>
    </location>
</feature>
<keyword evidence="1" id="KW-0812">Transmembrane</keyword>
<keyword evidence="3" id="KW-0482">Metalloprotease</keyword>
<protein>
    <submittedName>
        <fullName evidence="3">CPBP family intramembrane metalloprotease</fullName>
    </submittedName>
</protein>